<evidence type="ECO:0000313" key="12">
    <source>
        <dbReference type="Proteomes" id="UP000189513"/>
    </source>
</evidence>
<sequence length="301" mass="32877">MSDLQALAHSATTVSTTKEANSASSTPNPHTGKEAHTILSHASNDVDSNDEGDGEGEGEGEEDENGEKKYHCTHCTHSFTRKHNLKSHLLIHTQEKPFNCSICSSKFRRLHDLKRHEKLHTGQKPHQCKTCGRKFARADALVRHNNSQAGCALLIDDVLPQQRESSSALASSEPSTMGPTPIPRTILPQKRSYETSLWRLQQHTDESMPTNTASSAVRNSSTITGTPLSASRPLETHHTILSPSGTSPVGAQNELPENFNLLPYVRLLEARVGTLENKLTAAEAKISQLTYAVTGHRESGL</sequence>
<feature type="domain" description="C2H2-type" evidence="9">
    <location>
        <begin position="98"/>
        <end position="125"/>
    </location>
</feature>
<feature type="region of interest" description="Disordered" evidence="8">
    <location>
        <begin position="203"/>
        <end position="233"/>
    </location>
</feature>
<feature type="region of interest" description="Disordered" evidence="8">
    <location>
        <begin position="1"/>
        <end position="68"/>
    </location>
</feature>
<evidence type="ECO:0000256" key="1">
    <source>
        <dbReference type="ARBA" id="ARBA00004123"/>
    </source>
</evidence>
<keyword evidence="3" id="KW-0677">Repeat</keyword>
<evidence type="ECO:0000256" key="6">
    <source>
        <dbReference type="ARBA" id="ARBA00023242"/>
    </source>
</evidence>
<feature type="compositionally biased region" description="Polar residues" evidence="8">
    <location>
        <begin position="10"/>
        <end position="29"/>
    </location>
</feature>
<dbReference type="STRING" id="36022.A0A061AZA1"/>
<protein>
    <submittedName>
        <fullName evidence="10">CYFA0S04e02696g1_1</fullName>
    </submittedName>
    <submittedName>
        <fullName evidence="11">Transcriptional regulator prz1</fullName>
    </submittedName>
</protein>
<proteinExistence type="predicted"/>
<feature type="compositionally biased region" description="Low complexity" evidence="8">
    <location>
        <begin position="164"/>
        <end position="175"/>
    </location>
</feature>
<dbReference type="EMBL" id="MPUK01000004">
    <property type="protein sequence ID" value="ONH67842.1"/>
    <property type="molecule type" value="Genomic_DNA"/>
</dbReference>
<evidence type="ECO:0000256" key="8">
    <source>
        <dbReference type="SAM" id="MobiDB-lite"/>
    </source>
</evidence>
<feature type="domain" description="C2H2-type" evidence="9">
    <location>
        <begin position="126"/>
        <end position="150"/>
    </location>
</feature>
<dbReference type="PANTHER" id="PTHR24394">
    <property type="entry name" value="ZINC FINGER PROTEIN"/>
    <property type="match status" value="1"/>
</dbReference>
<dbReference type="SMART" id="SM00355">
    <property type="entry name" value="ZnF_C2H2"/>
    <property type="match status" value="3"/>
</dbReference>
<dbReference type="FunFam" id="3.30.160.60:FF:000110">
    <property type="entry name" value="Zinc finger protein-like"/>
    <property type="match status" value="1"/>
</dbReference>
<keyword evidence="6" id="KW-0539">Nucleus</keyword>
<evidence type="ECO:0000313" key="10">
    <source>
        <dbReference type="EMBL" id="CDR40057.1"/>
    </source>
</evidence>
<organism evidence="10">
    <name type="scientific">Cyberlindnera fabianii</name>
    <name type="common">Yeast</name>
    <name type="synonym">Hansenula fabianii</name>
    <dbReference type="NCBI Taxonomy" id="36022"/>
    <lineage>
        <taxon>Eukaryota</taxon>
        <taxon>Fungi</taxon>
        <taxon>Dikarya</taxon>
        <taxon>Ascomycota</taxon>
        <taxon>Saccharomycotina</taxon>
        <taxon>Saccharomycetes</taxon>
        <taxon>Phaffomycetales</taxon>
        <taxon>Phaffomycetaceae</taxon>
        <taxon>Cyberlindnera</taxon>
    </lineage>
</organism>
<keyword evidence="5" id="KW-0862">Zinc</keyword>
<dbReference type="GO" id="GO:0000981">
    <property type="term" value="F:DNA-binding transcription factor activity, RNA polymerase II-specific"/>
    <property type="evidence" value="ECO:0007669"/>
    <property type="project" value="TreeGrafter"/>
</dbReference>
<evidence type="ECO:0000256" key="7">
    <source>
        <dbReference type="PROSITE-ProRule" id="PRU00042"/>
    </source>
</evidence>
<dbReference type="PANTHER" id="PTHR24394:SF44">
    <property type="entry name" value="ZINC FINGER PROTEIN 271-LIKE"/>
    <property type="match status" value="1"/>
</dbReference>
<dbReference type="PROSITE" id="PS00028">
    <property type="entry name" value="ZINC_FINGER_C2H2_1"/>
    <property type="match status" value="2"/>
</dbReference>
<dbReference type="Gene3D" id="3.30.160.60">
    <property type="entry name" value="Classic Zinc Finger"/>
    <property type="match status" value="3"/>
</dbReference>
<evidence type="ECO:0000256" key="5">
    <source>
        <dbReference type="ARBA" id="ARBA00022833"/>
    </source>
</evidence>
<feature type="domain" description="C2H2-type" evidence="9">
    <location>
        <begin position="70"/>
        <end position="97"/>
    </location>
</feature>
<dbReference type="PROSITE" id="PS50157">
    <property type="entry name" value="ZINC_FINGER_C2H2_2"/>
    <property type="match status" value="3"/>
</dbReference>
<dbReference type="Pfam" id="PF00096">
    <property type="entry name" value="zf-C2H2"/>
    <property type="match status" value="1"/>
</dbReference>
<dbReference type="SUPFAM" id="SSF57667">
    <property type="entry name" value="beta-beta-alpha zinc fingers"/>
    <property type="match status" value="2"/>
</dbReference>
<evidence type="ECO:0000313" key="11">
    <source>
        <dbReference type="EMBL" id="ONH67842.1"/>
    </source>
</evidence>
<keyword evidence="4 7" id="KW-0863">Zinc-finger</keyword>
<keyword evidence="12" id="KW-1185">Reference proteome</keyword>
<reference evidence="10" key="1">
    <citation type="journal article" date="2014" name="Genome Announc.">
        <title>Genome sequence of the yeast Cyberlindnera fabianii (Hansenula fabianii).</title>
        <authorList>
            <person name="Freel K.C."/>
            <person name="Sarilar V."/>
            <person name="Neuveglise C."/>
            <person name="Devillers H."/>
            <person name="Friedrich A."/>
            <person name="Schacherer J."/>
        </authorList>
    </citation>
    <scope>NUCLEOTIDE SEQUENCE</scope>
    <source>
        <strain evidence="10">YJS4271</strain>
    </source>
</reference>
<name>A0A061AZA1_CYBFA</name>
<feature type="compositionally biased region" description="Acidic residues" evidence="8">
    <location>
        <begin position="47"/>
        <end position="65"/>
    </location>
</feature>
<comment type="subcellular location">
    <subcellularLocation>
        <location evidence="1">Nucleus</location>
    </subcellularLocation>
</comment>
<evidence type="ECO:0000256" key="3">
    <source>
        <dbReference type="ARBA" id="ARBA00022737"/>
    </source>
</evidence>
<dbReference type="GO" id="GO:0008270">
    <property type="term" value="F:zinc ion binding"/>
    <property type="evidence" value="ECO:0007669"/>
    <property type="project" value="UniProtKB-KW"/>
</dbReference>
<gene>
    <name evidence="11" type="ORF">BON22_2377</name>
    <name evidence="10" type="ORF">CYFA0S_04e02696g</name>
</gene>
<dbReference type="FunFam" id="3.30.160.60:FF:001666">
    <property type="entry name" value="MDS1 and EVI1 complex locus"/>
    <property type="match status" value="1"/>
</dbReference>
<feature type="compositionally biased region" description="Polar residues" evidence="8">
    <location>
        <begin position="203"/>
        <end position="229"/>
    </location>
</feature>
<feature type="region of interest" description="Disordered" evidence="8">
    <location>
        <begin position="164"/>
        <end position="188"/>
    </location>
</feature>
<keyword evidence="2" id="KW-0479">Metal-binding</keyword>
<evidence type="ECO:0000256" key="2">
    <source>
        <dbReference type="ARBA" id="ARBA00022723"/>
    </source>
</evidence>
<evidence type="ECO:0000259" key="9">
    <source>
        <dbReference type="PROSITE" id="PS50157"/>
    </source>
</evidence>
<dbReference type="VEuPathDB" id="FungiDB:BON22_2377"/>
<dbReference type="AlphaFoldDB" id="A0A061AZA1"/>
<dbReference type="FunFam" id="3.30.160.60:FF:000446">
    <property type="entry name" value="Zinc finger protein"/>
    <property type="match status" value="1"/>
</dbReference>
<accession>A0A061AZA1</accession>
<reference evidence="11" key="3">
    <citation type="submission" date="2017-01" db="EMBL/GenBank/DDBJ databases">
        <authorList>
            <person name="Mah S.A."/>
            <person name="Swanson W.J."/>
            <person name="Moy G.W."/>
            <person name="Vacquier V.D."/>
        </authorList>
    </citation>
    <scope>NUCLEOTIDE SEQUENCE [LARGE SCALE GENOMIC DNA]</scope>
    <source>
        <strain evidence="11">65</strain>
    </source>
</reference>
<dbReference type="EMBL" id="LK052889">
    <property type="protein sequence ID" value="CDR40057.1"/>
    <property type="molecule type" value="Genomic_DNA"/>
</dbReference>
<evidence type="ECO:0000256" key="4">
    <source>
        <dbReference type="ARBA" id="ARBA00022771"/>
    </source>
</evidence>
<dbReference type="GO" id="GO:0005634">
    <property type="term" value="C:nucleus"/>
    <property type="evidence" value="ECO:0007669"/>
    <property type="project" value="UniProtKB-SubCell"/>
</dbReference>
<dbReference type="Proteomes" id="UP000189513">
    <property type="component" value="Unassembled WGS sequence"/>
</dbReference>
<dbReference type="InterPro" id="IPR036236">
    <property type="entry name" value="Znf_C2H2_sf"/>
</dbReference>
<dbReference type="InterPro" id="IPR013087">
    <property type="entry name" value="Znf_C2H2_type"/>
</dbReference>
<dbReference type="OrthoDB" id="3980931at2759"/>
<reference evidence="12" key="2">
    <citation type="journal article" date="2017" name="Genome Announc.">
        <title>Genome sequences of Cyberlindnera fabianii 65, Pichia kudriavzevii 129, and Saccharomyces cerevisiae 131 isolated from fermented masau fruits in Zimbabwe.</title>
        <authorList>
            <person name="van Rijswijck I.M.H."/>
            <person name="Derks M.F.L."/>
            <person name="Abee T."/>
            <person name="de Ridder D."/>
            <person name="Smid E.J."/>
        </authorList>
    </citation>
    <scope>NUCLEOTIDE SEQUENCE [LARGE SCALE GENOMIC DNA]</scope>
    <source>
        <strain evidence="12">65</strain>
    </source>
</reference>